<evidence type="ECO:0008006" key="3">
    <source>
        <dbReference type="Google" id="ProtNLM"/>
    </source>
</evidence>
<dbReference type="AlphaFoldDB" id="A0A1A8XR47"/>
<evidence type="ECO:0000313" key="1">
    <source>
        <dbReference type="EMBL" id="SBT06932.1"/>
    </source>
</evidence>
<name>A0A1A8XR47_9PROT</name>
<gene>
    <name evidence="1" type="ORF">ACCAA_370026</name>
</gene>
<evidence type="ECO:0000313" key="2">
    <source>
        <dbReference type="Proteomes" id="UP000199169"/>
    </source>
</evidence>
<organism evidence="1 2">
    <name type="scientific">Candidatus Accumulibacter aalborgensis</name>
    <dbReference type="NCBI Taxonomy" id="1860102"/>
    <lineage>
        <taxon>Bacteria</taxon>
        <taxon>Pseudomonadati</taxon>
        <taxon>Pseudomonadota</taxon>
        <taxon>Betaproteobacteria</taxon>
        <taxon>Candidatus Accumulibacter</taxon>
    </lineage>
</organism>
<accession>A0A1A8XR47</accession>
<proteinExistence type="predicted"/>
<dbReference type="STRING" id="1860102.ACCAA_370026"/>
<dbReference type="Proteomes" id="UP000199169">
    <property type="component" value="Unassembled WGS sequence"/>
</dbReference>
<dbReference type="EMBL" id="FLQX01000113">
    <property type="protein sequence ID" value="SBT06932.1"/>
    <property type="molecule type" value="Genomic_DNA"/>
</dbReference>
<protein>
    <recommendedName>
        <fullName evidence="3">Methyl-accepting chemotaxis sensory transducer</fullName>
    </recommendedName>
</protein>
<sequence length="65" mass="6955">MPTARPIAREGSDQHIASQIAQGVEQIAQMAEGKHSASQSTEQSAHALRDLATTLEQALGRFRAV</sequence>
<reference evidence="1 2" key="1">
    <citation type="submission" date="2016-06" db="EMBL/GenBank/DDBJ databases">
        <authorList>
            <person name="Kjaerup R.B."/>
            <person name="Dalgaard T.S."/>
            <person name="Juul-Madsen H.R."/>
        </authorList>
    </citation>
    <scope>NUCLEOTIDE SEQUENCE [LARGE SCALE GENOMIC DNA]</scope>
    <source>
        <strain evidence="1">3</strain>
    </source>
</reference>
<keyword evidence="2" id="KW-1185">Reference proteome</keyword>